<name>A0A0F9WTW0_9MICR</name>
<comment type="caution">
    <text evidence="1">The sequence shown here is derived from an EMBL/GenBank/DDBJ whole genome shotgun (WGS) entry which is preliminary data.</text>
</comment>
<reference evidence="1 2" key="1">
    <citation type="journal article" date="2015" name="Environ. Microbiol.">
        <title>Genome analyses suggest the presence of polyploidy and recent human-driven expansions in eight global populations of the honeybee pathogen Nosema ceranae.</title>
        <authorList>
            <person name="Pelin A."/>
            <person name="Selman M."/>
            <person name="Aris-Brosou S."/>
            <person name="Farinelli L."/>
            <person name="Corradi N."/>
        </authorList>
    </citation>
    <scope>NUCLEOTIDE SEQUENCE [LARGE SCALE GENOMIC DNA]</scope>
    <source>
        <strain evidence="1 2">PA08 1199</strain>
    </source>
</reference>
<keyword evidence="2" id="KW-1185">Reference proteome</keyword>
<accession>A0A0F9WTW0</accession>
<dbReference type="EMBL" id="JPQZ01000005">
    <property type="protein sequence ID" value="KKO76253.1"/>
    <property type="molecule type" value="Genomic_DNA"/>
</dbReference>
<gene>
    <name evidence="1" type="ORF">AAJ76_500084689</name>
</gene>
<evidence type="ECO:0000313" key="1">
    <source>
        <dbReference type="EMBL" id="KKO76253.1"/>
    </source>
</evidence>
<proteinExistence type="predicted"/>
<protein>
    <submittedName>
        <fullName evidence="1">Uncharacterized protein</fullName>
    </submittedName>
</protein>
<dbReference type="AlphaFoldDB" id="A0A0F9WTW0"/>
<dbReference type="GeneID" id="36320834"/>
<dbReference type="RefSeq" id="XP_024331995.1">
    <property type="nucleotide sequence ID" value="XM_024475886.1"/>
</dbReference>
<sequence>MLKKSFKCSYLNIDTKLNKKDYIKMDKKQIQEEKKHVQFLSKEEKNEMHNIINRDLLGSTCDKLDLQEFYMGKFI</sequence>
<organism evidence="1 2">
    <name type="scientific">Vairimorpha ceranae</name>
    <dbReference type="NCBI Taxonomy" id="40302"/>
    <lineage>
        <taxon>Eukaryota</taxon>
        <taxon>Fungi</taxon>
        <taxon>Fungi incertae sedis</taxon>
        <taxon>Microsporidia</taxon>
        <taxon>Nosematidae</taxon>
        <taxon>Vairimorpha</taxon>
    </lineage>
</organism>
<evidence type="ECO:0000313" key="2">
    <source>
        <dbReference type="Proteomes" id="UP000034350"/>
    </source>
</evidence>
<dbReference type="Proteomes" id="UP000034350">
    <property type="component" value="Unassembled WGS sequence"/>
</dbReference>
<dbReference type="VEuPathDB" id="MicrosporidiaDB:AAJ76_500084689"/>